<keyword evidence="3" id="KW-0539">Nucleus</keyword>
<dbReference type="CDD" id="cd02208">
    <property type="entry name" value="cupin_RmlC-like"/>
    <property type="match status" value="1"/>
</dbReference>
<dbReference type="PANTHER" id="PTHR12549:SF38">
    <property type="entry name" value="JMJC DOMAIN-CONTAINING HISTONE DEMETHYLASE 2, ISOFORM A"/>
    <property type="match status" value="1"/>
</dbReference>
<dbReference type="SMART" id="SM00558">
    <property type="entry name" value="JmjC"/>
    <property type="match status" value="1"/>
</dbReference>
<dbReference type="GO" id="GO:0031490">
    <property type="term" value="F:chromatin DNA binding"/>
    <property type="evidence" value="ECO:0007669"/>
    <property type="project" value="TreeGrafter"/>
</dbReference>
<dbReference type="OrthoDB" id="1667110at2759"/>
<accession>A0A9N9BY87</accession>
<dbReference type="Gene3D" id="2.60.120.650">
    <property type="entry name" value="Cupin"/>
    <property type="match status" value="1"/>
</dbReference>
<dbReference type="EMBL" id="CAJVPK010001271">
    <property type="protein sequence ID" value="CAG8579762.1"/>
    <property type="molecule type" value="Genomic_DNA"/>
</dbReference>
<dbReference type="GO" id="GO:0046872">
    <property type="term" value="F:metal ion binding"/>
    <property type="evidence" value="ECO:0007669"/>
    <property type="project" value="UniProtKB-KW"/>
</dbReference>
<feature type="domain" description="JmjC" evidence="5">
    <location>
        <begin position="697"/>
        <end position="895"/>
    </location>
</feature>
<evidence type="ECO:0000259" key="5">
    <source>
        <dbReference type="PROSITE" id="PS51184"/>
    </source>
</evidence>
<sequence>MKTRKKTLQKSLEEELNTCKNYSREERKRRALEISWKYCNFNNFQEDSFKLVSIFSGCSIEEIKEFYSAKRNCQSRSIEQNKEISYIQTIERKFDESSKSSNLYDDDDDHSLNQKLEKLEKSDTTYQDLVSELFDYSDLSSLPDIPDSDSDNNLELINLDDSDDLSIDNYDNKITEISRKDADSALPKSDSHSFKRPRILKSSENVGNVSSYSELIDDETDPLPDMIRSETESIPSISEVQQTDSEISNDLCQNESTINRDILINSMETNHVDFTLEQKTLDFYRSENDCVTVNSNFYKNESNLDVYDQVVSACKKIAPKIGDKMELIEGKCHSEIETIVNSEINFDYFDDNSSQTKSWIDETTESDTTDNFTDEDLSNTVNLEEEYRRLTEAYEYGFPHLYTYLQDESCISGSQESCRFQRFRIFEQLTPETIGPNYNFRSSDQSLPTYSYKTNQFRPPDEEVYVLTSIAPTLKEILIKEVRHLKRRTVCRILESGVRHLCDHCNTTVFAGYWMCSCCGTEICLECYEEWINSKNYKCKIVDRKHKKYSFFPISRFSLSEIEGLLNDINEHIHKNSENIMEKRRSQVTQNRWSDGKMSIKEFRQMYKLGKPFVISSVYDNLTENLWTPKYFEKHFGHISCTCINLNEQDEQKSHSVIKVGEFFNGFNKVKSLNSSGRIPCLKLKDWPPNEDFAKVFPEHYKDFMLSLPFKRYICRDGALNLVSRLPNDTNPPDLGPKMYNAYGSSDKGGRGKGTTNLHLDMTDAVNVMTYATPFFQRSKHEQNYKHAAVWDMYHIEDLPKICAFLQKVAKEQKIIINHPIHDQCFYLNEKLRKRLKKEYGITGWRIYQNPGDVVFIPAGCAHQVCNYTSCIKVALDFVSPEGVARSQIITGQFRKLEPNHERKEDILQLSNILYHTWITAYRNVNINENDDENNENSENDVNDESNENIRNSEDNENIGNSEDSENIGNSEDNENIGNSEDNGKNRIFEIIKSWF</sequence>
<dbReference type="GO" id="GO:0032454">
    <property type="term" value="F:histone H3K9 demethylase activity"/>
    <property type="evidence" value="ECO:0007669"/>
    <property type="project" value="InterPro"/>
</dbReference>
<feature type="compositionally biased region" description="Polar residues" evidence="4">
    <location>
        <begin position="958"/>
        <end position="981"/>
    </location>
</feature>
<organism evidence="6 7">
    <name type="scientific">Diversispora eburnea</name>
    <dbReference type="NCBI Taxonomy" id="1213867"/>
    <lineage>
        <taxon>Eukaryota</taxon>
        <taxon>Fungi</taxon>
        <taxon>Fungi incertae sedis</taxon>
        <taxon>Mucoromycota</taxon>
        <taxon>Glomeromycotina</taxon>
        <taxon>Glomeromycetes</taxon>
        <taxon>Diversisporales</taxon>
        <taxon>Diversisporaceae</taxon>
        <taxon>Diversispora</taxon>
    </lineage>
</organism>
<evidence type="ECO:0000256" key="4">
    <source>
        <dbReference type="SAM" id="MobiDB-lite"/>
    </source>
</evidence>
<comment type="subcellular location">
    <subcellularLocation>
        <location evidence="1">Nucleus</location>
    </subcellularLocation>
</comment>
<dbReference type="GO" id="GO:0000118">
    <property type="term" value="C:histone deacetylase complex"/>
    <property type="evidence" value="ECO:0007669"/>
    <property type="project" value="TreeGrafter"/>
</dbReference>
<keyword evidence="2" id="KW-0479">Metal-binding</keyword>
<evidence type="ECO:0000313" key="7">
    <source>
        <dbReference type="Proteomes" id="UP000789706"/>
    </source>
</evidence>
<gene>
    <name evidence="6" type="ORF">DEBURN_LOCUS8517</name>
</gene>
<dbReference type="AlphaFoldDB" id="A0A9N9BY87"/>
<dbReference type="InterPro" id="IPR045109">
    <property type="entry name" value="LSDs-like"/>
</dbReference>
<comment type="caution">
    <text evidence="6">The sequence shown here is derived from an EMBL/GenBank/DDBJ whole genome shotgun (WGS) entry which is preliminary data.</text>
</comment>
<dbReference type="GO" id="GO:0000785">
    <property type="term" value="C:chromatin"/>
    <property type="evidence" value="ECO:0007669"/>
    <property type="project" value="TreeGrafter"/>
</dbReference>
<dbReference type="SUPFAM" id="SSF51197">
    <property type="entry name" value="Clavaminate synthase-like"/>
    <property type="match status" value="1"/>
</dbReference>
<dbReference type="PROSITE" id="PS51184">
    <property type="entry name" value="JMJC"/>
    <property type="match status" value="1"/>
</dbReference>
<evidence type="ECO:0000256" key="1">
    <source>
        <dbReference type="ARBA" id="ARBA00004123"/>
    </source>
</evidence>
<dbReference type="Pfam" id="PF02373">
    <property type="entry name" value="JmjC"/>
    <property type="match status" value="1"/>
</dbReference>
<dbReference type="GO" id="GO:0006357">
    <property type="term" value="P:regulation of transcription by RNA polymerase II"/>
    <property type="evidence" value="ECO:0007669"/>
    <property type="project" value="TreeGrafter"/>
</dbReference>
<dbReference type="InterPro" id="IPR003347">
    <property type="entry name" value="JmjC_dom"/>
</dbReference>
<keyword evidence="7" id="KW-1185">Reference proteome</keyword>
<dbReference type="PANTHER" id="PTHR12549">
    <property type="entry name" value="JMJC DOMAIN-CONTAINING HISTONE DEMETHYLATION PROTEIN"/>
    <property type="match status" value="1"/>
</dbReference>
<feature type="compositionally biased region" description="Acidic residues" evidence="4">
    <location>
        <begin position="929"/>
        <end position="947"/>
    </location>
</feature>
<feature type="region of interest" description="Disordered" evidence="4">
    <location>
        <begin position="929"/>
        <end position="983"/>
    </location>
</feature>
<evidence type="ECO:0000313" key="6">
    <source>
        <dbReference type="EMBL" id="CAG8579762.1"/>
    </source>
</evidence>
<reference evidence="6" key="1">
    <citation type="submission" date="2021-06" db="EMBL/GenBank/DDBJ databases">
        <authorList>
            <person name="Kallberg Y."/>
            <person name="Tangrot J."/>
            <person name="Rosling A."/>
        </authorList>
    </citation>
    <scope>NUCLEOTIDE SEQUENCE</scope>
    <source>
        <strain evidence="6">AZ414A</strain>
    </source>
</reference>
<protein>
    <submittedName>
        <fullName evidence="6">746_t:CDS:1</fullName>
    </submittedName>
</protein>
<dbReference type="Proteomes" id="UP000789706">
    <property type="component" value="Unassembled WGS sequence"/>
</dbReference>
<name>A0A9N9BY87_9GLOM</name>
<evidence type="ECO:0000256" key="2">
    <source>
        <dbReference type="ARBA" id="ARBA00022723"/>
    </source>
</evidence>
<proteinExistence type="predicted"/>
<dbReference type="GO" id="GO:0003712">
    <property type="term" value="F:transcription coregulator activity"/>
    <property type="evidence" value="ECO:0007669"/>
    <property type="project" value="TreeGrafter"/>
</dbReference>
<evidence type="ECO:0000256" key="3">
    <source>
        <dbReference type="ARBA" id="ARBA00023242"/>
    </source>
</evidence>